<dbReference type="Pfam" id="PF06916">
    <property type="entry name" value="FAM210A-B_dom"/>
    <property type="match status" value="1"/>
</dbReference>
<keyword evidence="3" id="KW-0732">Signal</keyword>
<keyword evidence="2" id="KW-0812">Transmembrane</keyword>
<protein>
    <recommendedName>
        <fullName evidence="4">DUF1279 domain-containing protein</fullName>
    </recommendedName>
</protein>
<evidence type="ECO:0000313" key="6">
    <source>
        <dbReference type="Proteomes" id="UP000251314"/>
    </source>
</evidence>
<dbReference type="AlphaFoldDB" id="A0A329T097"/>
<reference evidence="5 6" key="1">
    <citation type="submission" date="2018-01" db="EMBL/GenBank/DDBJ databases">
        <title>Draft genome of the strawberry crown rot pathogen Phytophthora cactorum.</title>
        <authorList>
            <person name="Armitage A.D."/>
            <person name="Lysoe E."/>
            <person name="Nellist C.F."/>
            <person name="Harrison R.J."/>
            <person name="Brurberg M.B."/>
        </authorList>
    </citation>
    <scope>NUCLEOTIDE SEQUENCE [LARGE SCALE GENOMIC DNA]</scope>
    <source>
        <strain evidence="5 6">10300</strain>
    </source>
</reference>
<feature type="signal peptide" evidence="3">
    <location>
        <begin position="1"/>
        <end position="19"/>
    </location>
</feature>
<dbReference type="PANTHER" id="PTHR33946:SF4">
    <property type="entry name" value="COAGULATION FACTOR XI"/>
    <property type="match status" value="1"/>
</dbReference>
<evidence type="ECO:0000313" key="5">
    <source>
        <dbReference type="EMBL" id="RAW41546.1"/>
    </source>
</evidence>
<feature type="region of interest" description="Disordered" evidence="1">
    <location>
        <begin position="619"/>
        <end position="638"/>
    </location>
</feature>
<dbReference type="Proteomes" id="UP000251314">
    <property type="component" value="Unassembled WGS sequence"/>
</dbReference>
<keyword evidence="2" id="KW-0472">Membrane</keyword>
<organism evidence="5 6">
    <name type="scientific">Phytophthora cactorum</name>
    <dbReference type="NCBI Taxonomy" id="29920"/>
    <lineage>
        <taxon>Eukaryota</taxon>
        <taxon>Sar</taxon>
        <taxon>Stramenopiles</taxon>
        <taxon>Oomycota</taxon>
        <taxon>Peronosporomycetes</taxon>
        <taxon>Peronosporales</taxon>
        <taxon>Peronosporaceae</taxon>
        <taxon>Phytophthora</taxon>
    </lineage>
</organism>
<dbReference type="STRING" id="29920.A0A329T097"/>
<keyword evidence="6" id="KW-1185">Reference proteome</keyword>
<dbReference type="PANTHER" id="PTHR33946">
    <property type="match status" value="1"/>
</dbReference>
<dbReference type="OrthoDB" id="92096at2759"/>
<feature type="chain" id="PRO_5016337818" description="DUF1279 domain-containing protein" evidence="3">
    <location>
        <begin position="20"/>
        <end position="638"/>
    </location>
</feature>
<keyword evidence="2" id="KW-1133">Transmembrane helix</keyword>
<gene>
    <name evidence="5" type="ORF">PC110_g2292</name>
</gene>
<accession>A0A329T097</accession>
<proteinExistence type="predicted"/>
<comment type="caution">
    <text evidence="5">The sequence shown here is derived from an EMBL/GenBank/DDBJ whole genome shotgun (WGS) entry which is preliminary data.</text>
</comment>
<evidence type="ECO:0000259" key="4">
    <source>
        <dbReference type="Pfam" id="PF06916"/>
    </source>
</evidence>
<dbReference type="VEuPathDB" id="FungiDB:PC110_g2292"/>
<evidence type="ECO:0000256" key="1">
    <source>
        <dbReference type="SAM" id="MobiDB-lite"/>
    </source>
</evidence>
<evidence type="ECO:0000256" key="2">
    <source>
        <dbReference type="SAM" id="Phobius"/>
    </source>
</evidence>
<sequence length="638" mass="70111">MKIYVVVAVSTLALSSVTAVSDREVSLSAELEVTERPSHRSRALVASTSTSFVSSLKKPPNSDKYHTKPVRVIQARVQSDAPIWNETTKTFGSKYYNTAEEQFRGALDTVNTASVEGALMYVQAEGINYNTRSEEDRCWRKNGMQYVVFYDIVFAQTNETVAEYESEYGPMLPMDGGQCTPISGTNVFSKECVSLNGNASVLNLGPFIGGESKETDARAPYPHCWWYSFPNNCPLQKWANKTEECRASTRQGLCDMDTLPDGISCTYNYRILGYVPIDDAVGITAMTNKATGEKYANFTEFCEVGGVEFQASEAGVWNASIPFWKNPQNATANAARTEKLLSAYANLLKTNKSSQIESTVVKQMLPLPTVAELTAGNPPCYFNVKDCDSEFGCKREHYGQMMLGAMRLVGAARHTAALRALPLSSSRLPTFALPVGRIERFFVQQPPRARSSSFLTSLAARSSVLRRSSSSVSKASGGEVATAESMSHLERLKDLWRKYGIVAIGTYLTMYGAVLGSMYLAIDQGWVRTNKRTTSKGEGQSDESFNLVTTTNKFVKIAEDLGIAQYLEVEQVSSKTGTFLLAWIATKFTEPLRLALTIAVTPRIARLLGRAPKLPPKAPGKIASMIKKQTVPKEKPKA</sequence>
<feature type="transmembrane region" description="Helical" evidence="2">
    <location>
        <begin position="499"/>
        <end position="522"/>
    </location>
</feature>
<name>A0A329T097_9STRA</name>
<dbReference type="EMBL" id="MJFZ01000029">
    <property type="protein sequence ID" value="RAW41546.1"/>
    <property type="molecule type" value="Genomic_DNA"/>
</dbReference>
<feature type="domain" description="DUF1279" evidence="4">
    <location>
        <begin position="491"/>
        <end position="602"/>
    </location>
</feature>
<evidence type="ECO:0000256" key="3">
    <source>
        <dbReference type="SAM" id="SignalP"/>
    </source>
</evidence>
<dbReference type="InterPro" id="IPR009688">
    <property type="entry name" value="FAM210A/B-like_dom"/>
</dbReference>